<sequence>SPPRAVRCSTWRRRAVWRRERLRCLRCGAASAARARSRRDYPRLTEIDPSSEVARGGSPPRRGEGGGAGGVGVGGGPAHPARRTALSPRGKESSSWDDALALVERAAASAPASAAPWSLAATIHRARGRTGLACDASAKALERHSRDAFAFASLSSRCADQLLFTARFEPLLRKTRALLPAGLAEEPERLFRWADALSFEADA</sequence>
<evidence type="ECO:0000313" key="3">
    <source>
        <dbReference type="Proteomes" id="UP000013827"/>
    </source>
</evidence>
<accession>A0A0D3K2M5</accession>
<reference evidence="2" key="2">
    <citation type="submission" date="2024-10" db="UniProtKB">
        <authorList>
            <consortium name="EnsemblProtists"/>
        </authorList>
    </citation>
    <scope>IDENTIFICATION</scope>
</reference>
<feature type="compositionally biased region" description="Gly residues" evidence="1">
    <location>
        <begin position="65"/>
        <end position="77"/>
    </location>
</feature>
<dbReference type="KEGG" id="ehx:EMIHUDRAFT_434492"/>
<dbReference type="Proteomes" id="UP000013827">
    <property type="component" value="Unassembled WGS sequence"/>
</dbReference>
<evidence type="ECO:0000256" key="1">
    <source>
        <dbReference type="SAM" id="MobiDB-lite"/>
    </source>
</evidence>
<dbReference type="EnsemblProtists" id="EOD30010">
    <property type="protein sequence ID" value="EOD30010"/>
    <property type="gene ID" value="EMIHUDRAFT_434492"/>
</dbReference>
<keyword evidence="3" id="KW-1185">Reference proteome</keyword>
<dbReference type="AlphaFoldDB" id="A0A0D3K2M5"/>
<dbReference type="SUPFAM" id="SSF48452">
    <property type="entry name" value="TPR-like"/>
    <property type="match status" value="1"/>
</dbReference>
<dbReference type="InterPro" id="IPR011990">
    <property type="entry name" value="TPR-like_helical_dom_sf"/>
</dbReference>
<dbReference type="PaxDb" id="2903-EOD30010"/>
<proteinExistence type="predicted"/>
<dbReference type="RefSeq" id="XP_005782439.1">
    <property type="nucleotide sequence ID" value="XM_005782382.1"/>
</dbReference>
<dbReference type="GeneID" id="17275284"/>
<protein>
    <submittedName>
        <fullName evidence="2">Uncharacterized protein</fullName>
    </submittedName>
</protein>
<reference evidence="3" key="1">
    <citation type="journal article" date="2013" name="Nature">
        <title>Pan genome of the phytoplankton Emiliania underpins its global distribution.</title>
        <authorList>
            <person name="Read B.A."/>
            <person name="Kegel J."/>
            <person name="Klute M.J."/>
            <person name="Kuo A."/>
            <person name="Lefebvre S.C."/>
            <person name="Maumus F."/>
            <person name="Mayer C."/>
            <person name="Miller J."/>
            <person name="Monier A."/>
            <person name="Salamov A."/>
            <person name="Young J."/>
            <person name="Aguilar M."/>
            <person name="Claverie J.M."/>
            <person name="Frickenhaus S."/>
            <person name="Gonzalez K."/>
            <person name="Herman E.K."/>
            <person name="Lin Y.C."/>
            <person name="Napier J."/>
            <person name="Ogata H."/>
            <person name="Sarno A.F."/>
            <person name="Shmutz J."/>
            <person name="Schroeder D."/>
            <person name="de Vargas C."/>
            <person name="Verret F."/>
            <person name="von Dassow P."/>
            <person name="Valentin K."/>
            <person name="Van de Peer Y."/>
            <person name="Wheeler G."/>
            <person name="Dacks J.B."/>
            <person name="Delwiche C.F."/>
            <person name="Dyhrman S.T."/>
            <person name="Glockner G."/>
            <person name="John U."/>
            <person name="Richards T."/>
            <person name="Worden A.Z."/>
            <person name="Zhang X."/>
            <person name="Grigoriev I.V."/>
            <person name="Allen A.E."/>
            <person name="Bidle K."/>
            <person name="Borodovsky M."/>
            <person name="Bowler C."/>
            <person name="Brownlee C."/>
            <person name="Cock J.M."/>
            <person name="Elias M."/>
            <person name="Gladyshev V.N."/>
            <person name="Groth M."/>
            <person name="Guda C."/>
            <person name="Hadaegh A."/>
            <person name="Iglesias-Rodriguez M.D."/>
            <person name="Jenkins J."/>
            <person name="Jones B.M."/>
            <person name="Lawson T."/>
            <person name="Leese F."/>
            <person name="Lindquist E."/>
            <person name="Lobanov A."/>
            <person name="Lomsadze A."/>
            <person name="Malik S.B."/>
            <person name="Marsh M.E."/>
            <person name="Mackinder L."/>
            <person name="Mock T."/>
            <person name="Mueller-Roeber B."/>
            <person name="Pagarete A."/>
            <person name="Parker M."/>
            <person name="Probert I."/>
            <person name="Quesneville H."/>
            <person name="Raines C."/>
            <person name="Rensing S.A."/>
            <person name="Riano-Pachon D.M."/>
            <person name="Richier S."/>
            <person name="Rokitta S."/>
            <person name="Shiraiwa Y."/>
            <person name="Soanes D.M."/>
            <person name="van der Giezen M."/>
            <person name="Wahlund T.M."/>
            <person name="Williams B."/>
            <person name="Wilson W."/>
            <person name="Wolfe G."/>
            <person name="Wurch L.L."/>
        </authorList>
    </citation>
    <scope>NUCLEOTIDE SEQUENCE</scope>
</reference>
<name>A0A0D3K2M5_EMIH1</name>
<evidence type="ECO:0000313" key="2">
    <source>
        <dbReference type="EnsemblProtists" id="EOD30010"/>
    </source>
</evidence>
<feature type="region of interest" description="Disordered" evidence="1">
    <location>
        <begin position="31"/>
        <end position="93"/>
    </location>
</feature>
<organism evidence="2 3">
    <name type="scientific">Emiliania huxleyi (strain CCMP1516)</name>
    <dbReference type="NCBI Taxonomy" id="280463"/>
    <lineage>
        <taxon>Eukaryota</taxon>
        <taxon>Haptista</taxon>
        <taxon>Haptophyta</taxon>
        <taxon>Prymnesiophyceae</taxon>
        <taxon>Isochrysidales</taxon>
        <taxon>Noelaerhabdaceae</taxon>
        <taxon>Emiliania</taxon>
    </lineage>
</organism>
<dbReference type="HOGENOM" id="CLU_1352040_0_0_1"/>